<dbReference type="OrthoDB" id="5906479at2"/>
<evidence type="ECO:0000313" key="1">
    <source>
        <dbReference type="EMBL" id="SON52711.1"/>
    </source>
</evidence>
<dbReference type="AlphaFoldDB" id="A0A2N8ZLC8"/>
<keyword evidence="2" id="KW-1185">Reference proteome</keyword>
<organism evidence="1 2">
    <name type="scientific">Vibrio tapetis subsp. tapetis</name>
    <dbReference type="NCBI Taxonomy" id="1671868"/>
    <lineage>
        <taxon>Bacteria</taxon>
        <taxon>Pseudomonadati</taxon>
        <taxon>Pseudomonadota</taxon>
        <taxon>Gammaproteobacteria</taxon>
        <taxon>Vibrionales</taxon>
        <taxon>Vibrionaceae</taxon>
        <taxon>Vibrio</taxon>
    </lineage>
</organism>
<accession>A0A2N8ZLC8</accession>
<name>A0A2N8ZLC8_9VIBR</name>
<dbReference type="EMBL" id="LT960612">
    <property type="protein sequence ID" value="SON52711.1"/>
    <property type="molecule type" value="Genomic_DNA"/>
</dbReference>
<evidence type="ECO:0000313" key="2">
    <source>
        <dbReference type="Proteomes" id="UP000235828"/>
    </source>
</evidence>
<dbReference type="KEGG" id="vta:B1100"/>
<reference evidence="1 2" key="1">
    <citation type="submission" date="2017-10" db="EMBL/GenBank/DDBJ databases">
        <authorList>
            <person name="Banno H."/>
            <person name="Chua N.-H."/>
        </authorList>
    </citation>
    <scope>NUCLEOTIDE SEQUENCE [LARGE SCALE GENOMIC DNA]</scope>
    <source>
        <strain evidence="1">Vibrio tapetis CECT4600</strain>
    </source>
</reference>
<proteinExistence type="predicted"/>
<protein>
    <submittedName>
        <fullName evidence="1">Uncharacterized protein</fullName>
    </submittedName>
</protein>
<sequence length="117" mass="13413">MSIPTPEQIKKDARLPENANFHGWLIHNPECDDFLFKYKDGAHVISKKWCRLPDAAIRFNRYTRALKVLQNLELDNLAIIVAAFDLGSQIIVIGPDVFQERMSLPSDNPFRAGHLNR</sequence>
<dbReference type="RefSeq" id="WP_102524896.1">
    <property type="nucleotide sequence ID" value="NZ_LT960612.1"/>
</dbReference>
<dbReference type="Proteomes" id="UP000235828">
    <property type="component" value="Chromosome B"/>
</dbReference>
<gene>
    <name evidence="1" type="ORF">VTAP4600_B1100</name>
</gene>